<dbReference type="InterPro" id="IPR007560">
    <property type="entry name" value="Restrct_endonuc_IV_Mrr"/>
</dbReference>
<evidence type="ECO:0000259" key="3">
    <source>
        <dbReference type="Pfam" id="PF04471"/>
    </source>
</evidence>
<dbReference type="AlphaFoldDB" id="A0A8K1CSC1"/>
<sequence>MTSRTKGLEFEARVVRMMQTLHCHLTPTQVSMDGGIDHVGHWKLPDTDVEVVTQCKNEQKPVGVQHLREFHGVLALHAPTAIGLFFSASGYSIYAQRFFTRTTHPAILCTLDEHDRFTAFYLNDRARAALPKLSVGSSFVHQQHELILTYGELVLGS</sequence>
<proteinExistence type="predicted"/>
<reference evidence="4" key="1">
    <citation type="submission" date="2019-03" db="EMBL/GenBank/DDBJ databases">
        <title>Long read genome sequence of the mycoparasitic Pythium oligandrum ATCC 38472 isolated from sugarbeet rhizosphere.</title>
        <authorList>
            <person name="Gaulin E."/>
        </authorList>
    </citation>
    <scope>NUCLEOTIDE SEQUENCE</scope>
    <source>
        <strain evidence="4">ATCC 38472_TT</strain>
    </source>
</reference>
<organism evidence="4 5">
    <name type="scientific">Pythium oligandrum</name>
    <name type="common">Mycoparasitic fungus</name>
    <dbReference type="NCBI Taxonomy" id="41045"/>
    <lineage>
        <taxon>Eukaryota</taxon>
        <taxon>Sar</taxon>
        <taxon>Stramenopiles</taxon>
        <taxon>Oomycota</taxon>
        <taxon>Peronosporomycetes</taxon>
        <taxon>Pythiales</taxon>
        <taxon>Pythiaceae</taxon>
        <taxon>Pythium</taxon>
    </lineage>
</organism>
<dbReference type="InterPro" id="IPR018828">
    <property type="entry name" value="RRG7"/>
</dbReference>
<dbReference type="SUPFAM" id="SSF52980">
    <property type="entry name" value="Restriction endonuclease-like"/>
    <property type="match status" value="1"/>
</dbReference>
<dbReference type="GO" id="GO:0005739">
    <property type="term" value="C:mitochondrion"/>
    <property type="evidence" value="ECO:0007669"/>
    <property type="project" value="UniProtKB-SubCell"/>
</dbReference>
<keyword evidence="2" id="KW-0496">Mitochondrion</keyword>
<dbReference type="Pfam" id="PF04471">
    <property type="entry name" value="Mrr_cat"/>
    <property type="match status" value="1"/>
</dbReference>
<evidence type="ECO:0000313" key="5">
    <source>
        <dbReference type="Proteomes" id="UP000794436"/>
    </source>
</evidence>
<evidence type="ECO:0000256" key="2">
    <source>
        <dbReference type="ARBA" id="ARBA00023128"/>
    </source>
</evidence>
<keyword evidence="5" id="KW-1185">Reference proteome</keyword>
<dbReference type="Proteomes" id="UP000794436">
    <property type="component" value="Unassembled WGS sequence"/>
</dbReference>
<name>A0A8K1CSC1_PYTOL</name>
<comment type="caution">
    <text evidence="4">The sequence shown here is derived from an EMBL/GenBank/DDBJ whole genome shotgun (WGS) entry which is preliminary data.</text>
</comment>
<dbReference type="EMBL" id="SPLM01000003">
    <property type="protein sequence ID" value="TMW67766.1"/>
    <property type="molecule type" value="Genomic_DNA"/>
</dbReference>
<evidence type="ECO:0000256" key="1">
    <source>
        <dbReference type="ARBA" id="ARBA00004173"/>
    </source>
</evidence>
<gene>
    <name evidence="4" type="ORF">Poli38472_007438</name>
</gene>
<comment type="subcellular location">
    <subcellularLocation>
        <location evidence="1">Mitochondrion</location>
    </subcellularLocation>
</comment>
<evidence type="ECO:0000313" key="4">
    <source>
        <dbReference type="EMBL" id="TMW67766.1"/>
    </source>
</evidence>
<dbReference type="OrthoDB" id="20734at2759"/>
<accession>A0A8K1CSC1</accession>
<dbReference type="GO" id="GO:0009307">
    <property type="term" value="P:DNA restriction-modification system"/>
    <property type="evidence" value="ECO:0007669"/>
    <property type="project" value="InterPro"/>
</dbReference>
<dbReference type="InterPro" id="IPR011856">
    <property type="entry name" value="tRNA_endonuc-like_dom_sf"/>
</dbReference>
<dbReference type="GO" id="GO:0006281">
    <property type="term" value="P:DNA repair"/>
    <property type="evidence" value="ECO:0007669"/>
    <property type="project" value="UniProtKB-ARBA"/>
</dbReference>
<dbReference type="GO" id="GO:0003677">
    <property type="term" value="F:DNA binding"/>
    <property type="evidence" value="ECO:0007669"/>
    <property type="project" value="InterPro"/>
</dbReference>
<dbReference type="PANTHER" id="PTHR28133:SF1">
    <property type="entry name" value="REQUIRED FOR RESPIRATORY GROWTH PROTEIN 7, MITOCHONDRIAL"/>
    <property type="match status" value="1"/>
</dbReference>
<dbReference type="InterPro" id="IPR011335">
    <property type="entry name" value="Restrct_endonuc-II-like"/>
</dbReference>
<protein>
    <recommendedName>
        <fullName evidence="3">Restriction endonuclease type IV Mrr domain-containing protein</fullName>
    </recommendedName>
</protein>
<dbReference type="Gene3D" id="3.40.1350.10">
    <property type="match status" value="1"/>
</dbReference>
<dbReference type="PANTHER" id="PTHR28133">
    <property type="entry name" value="REQUIRED FOR RESPIRATORY GROWTH PROTEIN 7, MITOCHONDRIAL"/>
    <property type="match status" value="1"/>
</dbReference>
<dbReference type="GO" id="GO:0004519">
    <property type="term" value="F:endonuclease activity"/>
    <property type="evidence" value="ECO:0007669"/>
    <property type="project" value="InterPro"/>
</dbReference>
<feature type="domain" description="Restriction endonuclease type IV Mrr" evidence="3">
    <location>
        <begin position="5"/>
        <end position="109"/>
    </location>
</feature>